<dbReference type="Pfam" id="PF02686">
    <property type="entry name" value="GatC"/>
    <property type="match status" value="1"/>
</dbReference>
<dbReference type="InterPro" id="IPR003837">
    <property type="entry name" value="GatC"/>
</dbReference>
<dbReference type="Gene3D" id="1.10.20.60">
    <property type="entry name" value="Glu-tRNAGln amidotransferase C subunit, N-terminal domain"/>
    <property type="match status" value="1"/>
</dbReference>
<gene>
    <name evidence="1" type="ORF">A3C70_00140</name>
</gene>
<organism evidence="1 2">
    <name type="scientific">Candidatus Zambryskibacteria bacterium RIFCSPHIGHO2_02_FULL_43_14</name>
    <dbReference type="NCBI Taxonomy" id="1802748"/>
    <lineage>
        <taxon>Bacteria</taxon>
        <taxon>Candidatus Zambryskiibacteriota</taxon>
    </lineage>
</organism>
<protein>
    <recommendedName>
        <fullName evidence="3">Aspartyl/glutamyl-tRNA(Asn/Gln) amidotransferase subunit C</fullName>
    </recommendedName>
</protein>
<evidence type="ECO:0008006" key="3">
    <source>
        <dbReference type="Google" id="ProtNLM"/>
    </source>
</evidence>
<dbReference type="NCBIfam" id="TIGR00135">
    <property type="entry name" value="gatC"/>
    <property type="match status" value="1"/>
</dbReference>
<dbReference type="InterPro" id="IPR036113">
    <property type="entry name" value="Asp/Glu-ADT_sf_sub_c"/>
</dbReference>
<dbReference type="SUPFAM" id="SSF141000">
    <property type="entry name" value="Glu-tRNAGln amidotransferase C subunit"/>
    <property type="match status" value="1"/>
</dbReference>
<dbReference type="EMBL" id="MHVR01000015">
    <property type="protein sequence ID" value="OHA95883.1"/>
    <property type="molecule type" value="Genomic_DNA"/>
</dbReference>
<name>A0A1G2TF66_9BACT</name>
<evidence type="ECO:0000313" key="1">
    <source>
        <dbReference type="EMBL" id="OHA95883.1"/>
    </source>
</evidence>
<accession>A0A1G2TF66</accession>
<dbReference type="Proteomes" id="UP000178175">
    <property type="component" value="Unassembled WGS sequence"/>
</dbReference>
<proteinExistence type="predicted"/>
<reference evidence="1 2" key="1">
    <citation type="journal article" date="2016" name="Nat. Commun.">
        <title>Thousands of microbial genomes shed light on interconnected biogeochemical processes in an aquifer system.</title>
        <authorList>
            <person name="Anantharaman K."/>
            <person name="Brown C.T."/>
            <person name="Hug L.A."/>
            <person name="Sharon I."/>
            <person name="Castelle C.J."/>
            <person name="Probst A.J."/>
            <person name="Thomas B.C."/>
            <person name="Singh A."/>
            <person name="Wilkins M.J."/>
            <person name="Karaoz U."/>
            <person name="Brodie E.L."/>
            <person name="Williams K.H."/>
            <person name="Hubbard S.S."/>
            <person name="Banfield J.F."/>
        </authorList>
    </citation>
    <scope>NUCLEOTIDE SEQUENCE [LARGE SCALE GENOMIC DNA]</scope>
</reference>
<comment type="caution">
    <text evidence="1">The sequence shown here is derived from an EMBL/GenBank/DDBJ whole genome shotgun (WGS) entry which is preliminary data.</text>
</comment>
<dbReference type="GO" id="GO:0006450">
    <property type="term" value="P:regulation of translational fidelity"/>
    <property type="evidence" value="ECO:0007669"/>
    <property type="project" value="InterPro"/>
</dbReference>
<dbReference type="AlphaFoldDB" id="A0A1G2TF66"/>
<evidence type="ECO:0000313" key="2">
    <source>
        <dbReference type="Proteomes" id="UP000178175"/>
    </source>
</evidence>
<sequence>MYRMDAKKVLDLAKLARIEIGYEEAESLSHEFDAILGYVGEVKGVSKADNLKLKADSFPIRNIMRNDKDPHETSFYTENILGQAPAREGNYIRVKKIL</sequence>